<dbReference type="STRING" id="29364.SAMN04487772_1334"/>
<feature type="signal peptide" evidence="1">
    <location>
        <begin position="1"/>
        <end position="24"/>
    </location>
</feature>
<dbReference type="Proteomes" id="UP000199800">
    <property type="component" value="Unassembled WGS sequence"/>
</dbReference>
<evidence type="ECO:0008006" key="4">
    <source>
        <dbReference type="Google" id="ProtNLM"/>
    </source>
</evidence>
<evidence type="ECO:0000313" key="3">
    <source>
        <dbReference type="Proteomes" id="UP000199800"/>
    </source>
</evidence>
<dbReference type="EMBL" id="FOHN01000033">
    <property type="protein sequence ID" value="SET58745.1"/>
    <property type="molecule type" value="Genomic_DNA"/>
</dbReference>
<keyword evidence="3" id="KW-1185">Reference proteome</keyword>
<dbReference type="Pfam" id="PF14262">
    <property type="entry name" value="Cthe_2159"/>
    <property type="match status" value="1"/>
</dbReference>
<protein>
    <recommendedName>
        <fullName evidence="4">Carbohydrate-binding domain-containing protein</fullName>
    </recommendedName>
</protein>
<evidence type="ECO:0000313" key="2">
    <source>
        <dbReference type="EMBL" id="SET58745.1"/>
    </source>
</evidence>
<sequence length="602" mass="63016">MKIKQKLMVLMCISALLCSACRNASSDKTDSQEGVVQSQVQGTVQVSSIDELTGDRFDSADLYNDFDKSKSAVVTLSDAEITVDSLGKDSVGIEGHTVTLKKGGNYYFTGSVSDGKIVIDSANEENVRIILDNASITNTTGSVIYIKQAQKTIVTVADGSNNAIVDAGDYSKEEEGVTAAVFANGDLTFNGNGQLSITGNYADAIATNADFKISSGVLNIQSKDDGIVASKGVSVKNGSFNLQCGGNGMKTTSTLEAEGFIGIESGSYTIIAGADVCKATGSIYYVNGGFTGTSGGGSSLSSTEDGWGKFGDETTTAKGFKAGGDIRVYGGSLNFDTADDIFYAENAIAVENGCVIASSGDDGFVSGKSIEIKGGSITLQKTCQGLESNEMNLSGGYLDITAKGDGFNIANGTDSYAANDRPGKNEFTRNGQGSLVIKDTCINVRSDREAMNVAGDLTISGGAVRVRGANDTSLKSIDCSGTYAIEDGQVLAAGNEEKFLVPAKAVQPVVILKYKEKQEGKSVICIKDSKDKVIVAFCIASEYDKVVLSMPALEKGKEYTWCKASLNSDLEQKFGDVQPESYTAGEKIASFTVQEGTTEVSE</sequence>
<dbReference type="OrthoDB" id="9812829at2"/>
<evidence type="ECO:0000256" key="1">
    <source>
        <dbReference type="SAM" id="SignalP"/>
    </source>
</evidence>
<keyword evidence="1" id="KW-0732">Signal</keyword>
<feature type="chain" id="PRO_5011440656" description="Carbohydrate-binding domain-containing protein" evidence="1">
    <location>
        <begin position="25"/>
        <end position="602"/>
    </location>
</feature>
<dbReference type="InterPro" id="IPR025584">
    <property type="entry name" value="Cthe_2159"/>
</dbReference>
<proteinExistence type="predicted"/>
<organism evidence="2 3">
    <name type="scientific">[Clostridium] polysaccharolyticum</name>
    <dbReference type="NCBI Taxonomy" id="29364"/>
    <lineage>
        <taxon>Bacteria</taxon>
        <taxon>Bacillati</taxon>
        <taxon>Bacillota</taxon>
        <taxon>Clostridia</taxon>
        <taxon>Lachnospirales</taxon>
        <taxon>Lachnospiraceae</taxon>
    </lineage>
</organism>
<dbReference type="RefSeq" id="WP_092478873.1">
    <property type="nucleotide sequence ID" value="NZ_FOHN01000033.1"/>
</dbReference>
<accession>A0A1I0FKL8</accession>
<gene>
    <name evidence="2" type="ORF">SAMN04487772_1334</name>
</gene>
<dbReference type="AlphaFoldDB" id="A0A1I0FKL8"/>
<name>A0A1I0FKL8_9FIRM</name>
<reference evidence="2 3" key="1">
    <citation type="submission" date="2016-10" db="EMBL/GenBank/DDBJ databases">
        <authorList>
            <person name="de Groot N.N."/>
        </authorList>
    </citation>
    <scope>NUCLEOTIDE SEQUENCE [LARGE SCALE GENOMIC DNA]</scope>
    <source>
        <strain evidence="2 3">DSM 1801</strain>
    </source>
</reference>